<dbReference type="PANTHER" id="PTHR30327">
    <property type="entry name" value="UNCHARACTERIZED PROTEIN YQGE"/>
    <property type="match status" value="1"/>
</dbReference>
<name>A0ABP4X8E4_9MICO</name>
<evidence type="ECO:0000313" key="3">
    <source>
        <dbReference type="EMBL" id="GAA1772949.1"/>
    </source>
</evidence>
<proteinExistence type="inferred from homology"/>
<accession>A0ABP4X8E4</accession>
<reference evidence="4" key="1">
    <citation type="journal article" date="2019" name="Int. J. Syst. Evol. Microbiol.">
        <title>The Global Catalogue of Microorganisms (GCM) 10K type strain sequencing project: providing services to taxonomists for standard genome sequencing and annotation.</title>
        <authorList>
            <consortium name="The Broad Institute Genomics Platform"/>
            <consortium name="The Broad Institute Genome Sequencing Center for Infectious Disease"/>
            <person name="Wu L."/>
            <person name="Ma J."/>
        </authorList>
    </citation>
    <scope>NUCLEOTIDE SEQUENCE [LARGE SCALE GENOMIC DNA]</scope>
    <source>
        <strain evidence="4">JCM 15591</strain>
    </source>
</reference>
<dbReference type="SUPFAM" id="SSF143456">
    <property type="entry name" value="VC0467-like"/>
    <property type="match status" value="1"/>
</dbReference>
<gene>
    <name evidence="3" type="ORF">GCM10009810_32760</name>
</gene>
<dbReference type="EMBL" id="BAAAPN010000097">
    <property type="protein sequence ID" value="GAA1772949.1"/>
    <property type="molecule type" value="Genomic_DNA"/>
</dbReference>
<evidence type="ECO:0000256" key="2">
    <source>
        <dbReference type="HAMAP-Rule" id="MF_00758"/>
    </source>
</evidence>
<organism evidence="3 4">
    <name type="scientific">Nostocoides vanveenii</name>
    <dbReference type="NCBI Taxonomy" id="330835"/>
    <lineage>
        <taxon>Bacteria</taxon>
        <taxon>Bacillati</taxon>
        <taxon>Actinomycetota</taxon>
        <taxon>Actinomycetes</taxon>
        <taxon>Micrococcales</taxon>
        <taxon>Intrasporangiaceae</taxon>
        <taxon>Nostocoides</taxon>
    </lineage>
</organism>
<dbReference type="PANTHER" id="PTHR30327:SF1">
    <property type="entry name" value="UPF0301 PROTEIN YQGE"/>
    <property type="match status" value="1"/>
</dbReference>
<evidence type="ECO:0000313" key="4">
    <source>
        <dbReference type="Proteomes" id="UP001501475"/>
    </source>
</evidence>
<comment type="similarity">
    <text evidence="1 2">Belongs to the UPF0301 (AlgH) family.</text>
</comment>
<dbReference type="Pfam" id="PF02622">
    <property type="entry name" value="DUF179"/>
    <property type="match status" value="1"/>
</dbReference>
<dbReference type="HAMAP" id="MF_00758">
    <property type="entry name" value="UPF0301"/>
    <property type="match status" value="1"/>
</dbReference>
<dbReference type="Proteomes" id="UP001501475">
    <property type="component" value="Unassembled WGS sequence"/>
</dbReference>
<sequence length="186" mass="19611">MRTTDLSGQLLVATPEIDEGVFFRSVILVLHHDDEGAQGIILNRPLDAEIDAILPGWGRLAAGAPVVYHGGPVQFDTALGVVAMPARSGDGEGLRRLFGSVGLVDLDSDPSAVSALVHGVRIYAGYAGWSAGQLESEIEGGSWFVVPREAQDVFAPESGALWHDVLARQAGPFALVATFPKDPSLN</sequence>
<dbReference type="Gene3D" id="3.40.1740.10">
    <property type="entry name" value="VC0467-like"/>
    <property type="match status" value="1"/>
</dbReference>
<dbReference type="RefSeq" id="WP_344068188.1">
    <property type="nucleotide sequence ID" value="NZ_BAAAPN010000097.1"/>
</dbReference>
<comment type="caution">
    <text evidence="3">The sequence shown here is derived from an EMBL/GenBank/DDBJ whole genome shotgun (WGS) entry which is preliminary data.</text>
</comment>
<keyword evidence="4" id="KW-1185">Reference proteome</keyword>
<dbReference type="InterPro" id="IPR003774">
    <property type="entry name" value="AlgH-like"/>
</dbReference>
<protein>
    <recommendedName>
        <fullName evidence="2">UPF0301 protein GCM10009810_32760</fullName>
    </recommendedName>
</protein>
<evidence type="ECO:0000256" key="1">
    <source>
        <dbReference type="ARBA" id="ARBA00009600"/>
    </source>
</evidence>